<feature type="compositionally biased region" description="Acidic residues" evidence="2">
    <location>
        <begin position="379"/>
        <end position="395"/>
    </location>
</feature>
<dbReference type="EMBL" id="JAQQWM010000009">
    <property type="protein sequence ID" value="KAK8047201.1"/>
    <property type="molecule type" value="Genomic_DNA"/>
</dbReference>
<feature type="compositionally biased region" description="Low complexity" evidence="2">
    <location>
        <begin position="308"/>
        <end position="322"/>
    </location>
</feature>
<dbReference type="SUPFAM" id="SSF48464">
    <property type="entry name" value="ENTH/VHS domain"/>
    <property type="match status" value="1"/>
</dbReference>
<dbReference type="CDD" id="cd17003">
    <property type="entry name" value="CID_Rtt103"/>
    <property type="match status" value="1"/>
</dbReference>
<evidence type="ECO:0000256" key="1">
    <source>
        <dbReference type="SAM" id="Coils"/>
    </source>
</evidence>
<dbReference type="InterPro" id="IPR006569">
    <property type="entry name" value="CID_dom"/>
</dbReference>
<feature type="domain" description="CID" evidence="3">
    <location>
        <begin position="1"/>
        <end position="133"/>
    </location>
</feature>
<dbReference type="Pfam" id="PF04818">
    <property type="entry name" value="CID"/>
    <property type="match status" value="1"/>
</dbReference>
<evidence type="ECO:0000259" key="3">
    <source>
        <dbReference type="PROSITE" id="PS51391"/>
    </source>
</evidence>
<dbReference type="InterPro" id="IPR047883">
    <property type="entry name" value="Rtt103-like_CID"/>
</dbReference>
<dbReference type="InterPro" id="IPR008942">
    <property type="entry name" value="ENTH_VHS"/>
</dbReference>
<protein>
    <recommendedName>
        <fullName evidence="3">CID domain-containing protein</fullName>
    </recommendedName>
</protein>
<evidence type="ECO:0000313" key="4">
    <source>
        <dbReference type="EMBL" id="KAK8047201.1"/>
    </source>
</evidence>
<gene>
    <name evidence="4" type="ORF">PG996_015265</name>
</gene>
<evidence type="ECO:0000256" key="2">
    <source>
        <dbReference type="SAM" id="MobiDB-lite"/>
    </source>
</evidence>
<organism evidence="4 5">
    <name type="scientific">Apiospora saccharicola</name>
    <dbReference type="NCBI Taxonomy" id="335842"/>
    <lineage>
        <taxon>Eukaryota</taxon>
        <taxon>Fungi</taxon>
        <taxon>Dikarya</taxon>
        <taxon>Ascomycota</taxon>
        <taxon>Pezizomycotina</taxon>
        <taxon>Sordariomycetes</taxon>
        <taxon>Xylariomycetidae</taxon>
        <taxon>Amphisphaeriales</taxon>
        <taxon>Apiosporaceae</taxon>
        <taxon>Apiospora</taxon>
    </lineage>
</organism>
<feature type="compositionally biased region" description="Basic and acidic residues" evidence="2">
    <location>
        <begin position="397"/>
        <end position="406"/>
    </location>
</feature>
<name>A0ABR1TKN0_9PEZI</name>
<dbReference type="PROSITE" id="PS51391">
    <property type="entry name" value="CID"/>
    <property type="match status" value="1"/>
</dbReference>
<comment type="caution">
    <text evidence="4">The sequence shown here is derived from an EMBL/GenBank/DDBJ whole genome shotgun (WGS) entry which is preliminary data.</text>
</comment>
<keyword evidence="5" id="KW-1185">Reference proteome</keyword>
<dbReference type="Gene3D" id="1.25.40.90">
    <property type="match status" value="1"/>
</dbReference>
<proteinExistence type="predicted"/>
<feature type="coiled-coil region" evidence="1">
    <location>
        <begin position="231"/>
        <end position="265"/>
    </location>
</feature>
<keyword evidence="1" id="KW-0175">Coiled coil</keyword>
<accession>A0ABR1TKN0</accession>
<dbReference type="PANTHER" id="PTHR12460">
    <property type="entry name" value="CYCLIN-DEPENDENT KINASE INHIBITOR-RELATED PROTEIN"/>
    <property type="match status" value="1"/>
</dbReference>
<reference evidence="4 5" key="1">
    <citation type="submission" date="2023-01" db="EMBL/GenBank/DDBJ databases">
        <title>Analysis of 21 Apiospora genomes using comparative genomics revels a genus with tremendous synthesis potential of carbohydrate active enzymes and secondary metabolites.</title>
        <authorList>
            <person name="Sorensen T."/>
        </authorList>
    </citation>
    <scope>NUCLEOTIDE SEQUENCE [LARGE SCALE GENOMIC DNA]</scope>
    <source>
        <strain evidence="4 5">CBS 83171</strain>
    </source>
</reference>
<dbReference type="PANTHER" id="PTHR12460:SF0">
    <property type="entry name" value="CID DOMAIN-CONTAINING PROTEIN-RELATED"/>
    <property type="match status" value="1"/>
</dbReference>
<dbReference type="Proteomes" id="UP001446871">
    <property type="component" value="Unassembled WGS sequence"/>
</dbReference>
<dbReference type="SMART" id="SM00582">
    <property type="entry name" value="RPR"/>
    <property type="match status" value="1"/>
</dbReference>
<sequence length="406" mass="44332">MSYTDDAVLAKLSTLCETQDSIVTVAQWIMFHRRHAERTVQIWLQRLKDSTSHKRLNLIYLANEVCQQSKVRHKEDFLVAFAPVLAEAASAAYKGAPSEVQQRIQRVVAVWRDRGVFEEPIQAAVEARIQELEKARGSGRPALGGSIFGGSASLPSELASLAKPQADVSKLLLSTKTSITTANSEYSKLMEPGASVPSAPVYAARLNGLVRTLANAEGAVGQCVEARKSLVDELQKILDSNKAALAAEEEQLQTFKRRKIEVETKKTDVEFAIMQGLSSNEEIAPSNGNHDQLMPEPDRPEIEELTPEPEAALQQAPAAPIPEWSPDFPSQEPAFQEHQPQPTQPPAAPGIEMLSSLASQFKSVPTGPDGSKKRRLDTSDDFPDLGEDDGLDADVSEMLRKESNSS</sequence>
<evidence type="ECO:0000313" key="5">
    <source>
        <dbReference type="Proteomes" id="UP001446871"/>
    </source>
</evidence>
<feature type="region of interest" description="Disordered" evidence="2">
    <location>
        <begin position="279"/>
        <end position="406"/>
    </location>
</feature>
<feature type="compositionally biased region" description="Polar residues" evidence="2">
    <location>
        <begin position="279"/>
        <end position="290"/>
    </location>
</feature>